<accession>A0A1K0GTD4</accession>
<dbReference type="AlphaFoldDB" id="A0A1K0GTD4"/>
<protein>
    <recommendedName>
        <fullName evidence="4">Mobilization protein MobC</fullName>
    </recommendedName>
</protein>
<dbReference type="Proteomes" id="UP000182486">
    <property type="component" value="Unassembled WGS sequence"/>
</dbReference>
<feature type="compositionally biased region" description="Basic and acidic residues" evidence="1">
    <location>
        <begin position="28"/>
        <end position="38"/>
    </location>
</feature>
<name>A0A1K0GTD4_9ACTN</name>
<evidence type="ECO:0000256" key="1">
    <source>
        <dbReference type="SAM" id="MobiDB-lite"/>
    </source>
</evidence>
<evidence type="ECO:0008006" key="4">
    <source>
        <dbReference type="Google" id="ProtNLM"/>
    </source>
</evidence>
<gene>
    <name evidence="2" type="ORF">BG844_09280</name>
</gene>
<evidence type="ECO:0000313" key="3">
    <source>
        <dbReference type="Proteomes" id="UP000182486"/>
    </source>
</evidence>
<feature type="region of interest" description="Disordered" evidence="1">
    <location>
        <begin position="1"/>
        <end position="38"/>
    </location>
</feature>
<comment type="caution">
    <text evidence="2">The sequence shown here is derived from an EMBL/GenBank/DDBJ whole genome shotgun (WGS) entry which is preliminary data.</text>
</comment>
<keyword evidence="3" id="KW-1185">Reference proteome</keyword>
<organism evidence="2 3">
    <name type="scientific">Couchioplanes caeruleus subsp. caeruleus</name>
    <dbReference type="NCBI Taxonomy" id="56427"/>
    <lineage>
        <taxon>Bacteria</taxon>
        <taxon>Bacillati</taxon>
        <taxon>Actinomycetota</taxon>
        <taxon>Actinomycetes</taxon>
        <taxon>Micromonosporales</taxon>
        <taxon>Micromonosporaceae</taxon>
        <taxon>Couchioplanes</taxon>
    </lineage>
</organism>
<sequence>MGEVGVTDSPRRRAVQPGAAASRRRRRSDVPRENRITPRYSDEELAQVLVFAAAARLAPAAYVAEASLRPSAWQVGRAPATGTDPEHVVEEMAAEPVLQDAPEDGEVRRMELLELMGIHRQLRGAATNLNQAVAKLHSLGEPVGELPAIAEYVRKVATAADEAVAAVRMRR</sequence>
<reference evidence="2 3" key="1">
    <citation type="submission" date="2016-09" db="EMBL/GenBank/DDBJ databases">
        <title>Couchioplanes caeruleus draft genome sequence.</title>
        <authorList>
            <person name="Sheehan J."/>
            <person name="Caffrey P."/>
        </authorList>
    </citation>
    <scope>NUCLEOTIDE SEQUENCE [LARGE SCALE GENOMIC DNA]</scope>
    <source>
        <strain evidence="2 3">DSM 43634</strain>
    </source>
</reference>
<dbReference type="EMBL" id="MEIA01000096">
    <property type="protein sequence ID" value="OJF14516.1"/>
    <property type="molecule type" value="Genomic_DNA"/>
</dbReference>
<proteinExistence type="predicted"/>
<evidence type="ECO:0000313" key="2">
    <source>
        <dbReference type="EMBL" id="OJF14516.1"/>
    </source>
</evidence>